<dbReference type="PANTHER" id="PTHR30204:SF58">
    <property type="entry name" value="HTH-TYPE TRANSCRIPTIONAL REGULATOR YFMP"/>
    <property type="match status" value="1"/>
</dbReference>
<dbReference type="Gene3D" id="1.10.1660.10">
    <property type="match status" value="1"/>
</dbReference>
<keyword evidence="1" id="KW-0238">DNA-binding</keyword>
<feature type="domain" description="HTH merR-type" evidence="3">
    <location>
        <begin position="13"/>
        <end position="81"/>
    </location>
</feature>
<dbReference type="EMBL" id="JBHMDG010000001">
    <property type="protein sequence ID" value="MFB9311572.1"/>
    <property type="molecule type" value="Genomic_DNA"/>
</dbReference>
<dbReference type="SMART" id="SM00422">
    <property type="entry name" value="HTH_MERR"/>
    <property type="match status" value="1"/>
</dbReference>
<protein>
    <submittedName>
        <fullName evidence="4">Heat shock protein transcriptional repressor HspR</fullName>
    </submittedName>
</protein>
<dbReference type="NCBIfam" id="NF047375">
    <property type="entry name" value="HeatShock_HspR"/>
    <property type="match status" value="1"/>
</dbReference>
<evidence type="ECO:0000313" key="5">
    <source>
        <dbReference type="Proteomes" id="UP001589750"/>
    </source>
</evidence>
<gene>
    <name evidence="4" type="ORF">ACFFRI_00835</name>
</gene>
<feature type="coiled-coil region" evidence="2">
    <location>
        <begin position="78"/>
        <end position="112"/>
    </location>
</feature>
<dbReference type="InterPro" id="IPR009061">
    <property type="entry name" value="DNA-bd_dom_put_sf"/>
</dbReference>
<evidence type="ECO:0000256" key="2">
    <source>
        <dbReference type="SAM" id="Coils"/>
    </source>
</evidence>
<dbReference type="PROSITE" id="PS00552">
    <property type="entry name" value="HTH_MERR_1"/>
    <property type="match status" value="1"/>
</dbReference>
<dbReference type="PROSITE" id="PS50937">
    <property type="entry name" value="HTH_MERR_2"/>
    <property type="match status" value="1"/>
</dbReference>
<proteinExistence type="predicted"/>
<accession>A0ABV5K494</accession>
<dbReference type="InterPro" id="IPR000551">
    <property type="entry name" value="MerR-type_HTH_dom"/>
</dbReference>
<evidence type="ECO:0000259" key="3">
    <source>
        <dbReference type="PROSITE" id="PS50937"/>
    </source>
</evidence>
<dbReference type="Proteomes" id="UP001589750">
    <property type="component" value="Unassembled WGS sequence"/>
</dbReference>
<keyword evidence="4" id="KW-0346">Stress response</keyword>
<organism evidence="4 5">
    <name type="scientific">Nocardioides plantarum</name>
    <dbReference type="NCBI Taxonomy" id="29299"/>
    <lineage>
        <taxon>Bacteria</taxon>
        <taxon>Bacillati</taxon>
        <taxon>Actinomycetota</taxon>
        <taxon>Actinomycetes</taxon>
        <taxon>Propionibacteriales</taxon>
        <taxon>Nocardioidaceae</taxon>
        <taxon>Nocardioides</taxon>
    </lineage>
</organism>
<dbReference type="Pfam" id="PF13411">
    <property type="entry name" value="MerR_1"/>
    <property type="match status" value="1"/>
</dbReference>
<reference evidence="4 5" key="1">
    <citation type="submission" date="2024-09" db="EMBL/GenBank/DDBJ databases">
        <authorList>
            <person name="Sun Q."/>
            <person name="Mori K."/>
        </authorList>
    </citation>
    <scope>NUCLEOTIDE SEQUENCE [LARGE SCALE GENOMIC DNA]</scope>
    <source>
        <strain evidence="4 5">JCM 9626</strain>
    </source>
</reference>
<keyword evidence="2" id="KW-0175">Coiled coil</keyword>
<comment type="caution">
    <text evidence="4">The sequence shown here is derived from an EMBL/GenBank/DDBJ whole genome shotgun (WGS) entry which is preliminary data.</text>
</comment>
<dbReference type="SUPFAM" id="SSF46955">
    <property type="entry name" value="Putative DNA-binding domain"/>
    <property type="match status" value="1"/>
</dbReference>
<keyword evidence="5" id="KW-1185">Reference proteome</keyword>
<dbReference type="RefSeq" id="WP_140008608.1">
    <property type="nucleotide sequence ID" value="NZ_JBHMDG010000001.1"/>
</dbReference>
<name>A0ABV5K494_9ACTN</name>
<evidence type="ECO:0000256" key="1">
    <source>
        <dbReference type="ARBA" id="ARBA00023125"/>
    </source>
</evidence>
<dbReference type="InterPro" id="IPR047057">
    <property type="entry name" value="MerR_fam"/>
</dbReference>
<dbReference type="PANTHER" id="PTHR30204">
    <property type="entry name" value="REDOX-CYCLING DRUG-SENSING TRANSCRIPTIONAL ACTIVATOR SOXR"/>
    <property type="match status" value="1"/>
</dbReference>
<sequence length="141" mass="15469">MNNPTTPPPDAPIYVISVAAQLTGLHPQTLRTYERMGLITPGRTGGGGRRYSHHDLELLRSIAELTSSGIGIEGVRRILELEHQVLALRARNDELQHELAATRDALRQAMTARAAEGPPSRLPALRDPTASQALVVWRRGR</sequence>
<evidence type="ECO:0000313" key="4">
    <source>
        <dbReference type="EMBL" id="MFB9311572.1"/>
    </source>
</evidence>